<dbReference type="InterPro" id="IPR046848">
    <property type="entry name" value="E_motif"/>
</dbReference>
<gene>
    <name evidence="5" type="ORF">G2W53_006950</name>
</gene>
<dbReference type="Pfam" id="PF01535">
    <property type="entry name" value="PPR"/>
    <property type="match status" value="3"/>
</dbReference>
<sequence>MFLNLRFHSYPFVHVSPNLHFYLTLSLLHSSPQHHHTLPLNPPTPNQNHPKPVSFPPPFFPKQLLISALKSVTHKTHLLQIHAHIIRASLLQDPAISLPFLSLIALRPPFQDPIYSRRFFAQIPRPSPFHYNTMIRAYSMSNSPERGLFLYRDMRRRGIRPDPLSSSFAVKSCVRILHLVGGVQVHGSFLKAGHQSDSLLLTTLMDLYSQCEKWDDAWKLFDDMPQRDTVAWNVMISCCIRNKRTRDALSLFDVMQSENYKCKPDDVTCLLLLQACANLNALEFGERIHSYITEHGYGGSLRLSNSLISMYSRCGCLDKAYGVFKETDNKSVVSWSAMISGLAMNGYGREAIEAFEEMLRMGIHPEDQTFTGVLSACSHSGLVHEGMSFLERMSKEFGITPNIHHYGCMVDLLGRAGLLDQAYQLITSMVVKPDSTIWRTLLGACRIHGHVNLGERVIEHLIEMKAQEAGDYVLLLNIYSSAGHWEKVAEVRKLMKEEAIQTTPGCSTIEFKGVVHEFIVDDVSHPRKGEIYEKLSEINQQLKIAGYDAELSSELHKLDDREKGYVLSHHSEKLAIAFGVLVTPPGTTLRVANNLRICVDCHNFMKIFSGVYNRNVIVRDRNRFHHFRGGHCSCNDYW</sequence>
<evidence type="ECO:0000259" key="4">
    <source>
        <dbReference type="Pfam" id="PF14432"/>
    </source>
</evidence>
<organism evidence="5 6">
    <name type="scientific">Senna tora</name>
    <dbReference type="NCBI Taxonomy" id="362788"/>
    <lineage>
        <taxon>Eukaryota</taxon>
        <taxon>Viridiplantae</taxon>
        <taxon>Streptophyta</taxon>
        <taxon>Embryophyta</taxon>
        <taxon>Tracheophyta</taxon>
        <taxon>Spermatophyta</taxon>
        <taxon>Magnoliopsida</taxon>
        <taxon>eudicotyledons</taxon>
        <taxon>Gunneridae</taxon>
        <taxon>Pentapetalae</taxon>
        <taxon>rosids</taxon>
        <taxon>fabids</taxon>
        <taxon>Fabales</taxon>
        <taxon>Fabaceae</taxon>
        <taxon>Caesalpinioideae</taxon>
        <taxon>Cassia clade</taxon>
        <taxon>Senna</taxon>
    </lineage>
</organism>
<name>A0A834X6R8_9FABA</name>
<dbReference type="OrthoDB" id="185373at2759"/>
<keyword evidence="6" id="KW-1185">Reference proteome</keyword>
<dbReference type="NCBIfam" id="TIGR00756">
    <property type="entry name" value="PPR"/>
    <property type="match status" value="5"/>
</dbReference>
<reference evidence="5" key="1">
    <citation type="submission" date="2020-09" db="EMBL/GenBank/DDBJ databases">
        <title>Genome-Enabled Discovery of Anthraquinone Biosynthesis in Senna tora.</title>
        <authorList>
            <person name="Kang S.-H."/>
            <person name="Pandey R.P."/>
            <person name="Lee C.-M."/>
            <person name="Sim J.-S."/>
            <person name="Jeong J.-T."/>
            <person name="Choi B.-S."/>
            <person name="Jung M."/>
            <person name="Ginzburg D."/>
            <person name="Zhao K."/>
            <person name="Won S.Y."/>
            <person name="Oh T.-J."/>
            <person name="Yu Y."/>
            <person name="Kim N.-H."/>
            <person name="Lee O.R."/>
            <person name="Lee T.-H."/>
            <person name="Bashyal P."/>
            <person name="Kim T.-S."/>
            <person name="Lee W.-H."/>
            <person name="Kawkins C."/>
            <person name="Kim C.-K."/>
            <person name="Kim J.S."/>
            <person name="Ahn B.O."/>
            <person name="Rhee S.Y."/>
            <person name="Sohng J.K."/>
        </authorList>
    </citation>
    <scope>NUCLEOTIDE SEQUENCE</scope>
    <source>
        <tissue evidence="5">Leaf</tissue>
    </source>
</reference>
<dbReference type="Proteomes" id="UP000634136">
    <property type="component" value="Unassembled WGS sequence"/>
</dbReference>
<dbReference type="FunFam" id="1.25.40.10:FF:000144">
    <property type="entry name" value="Pentatricopeptide repeat-containing protein, mitochondrial"/>
    <property type="match status" value="1"/>
</dbReference>
<dbReference type="GO" id="GO:0008270">
    <property type="term" value="F:zinc ion binding"/>
    <property type="evidence" value="ECO:0007669"/>
    <property type="project" value="InterPro"/>
</dbReference>
<dbReference type="GO" id="GO:0003723">
    <property type="term" value="F:RNA binding"/>
    <property type="evidence" value="ECO:0007669"/>
    <property type="project" value="InterPro"/>
</dbReference>
<evidence type="ECO:0000256" key="2">
    <source>
        <dbReference type="ARBA" id="ARBA00022737"/>
    </source>
</evidence>
<dbReference type="Gene3D" id="1.25.40.10">
    <property type="entry name" value="Tetratricopeptide repeat domain"/>
    <property type="match status" value="4"/>
</dbReference>
<dbReference type="EMBL" id="JAAIUW010000003">
    <property type="protein sequence ID" value="KAF7838468.1"/>
    <property type="molecule type" value="Genomic_DNA"/>
</dbReference>
<accession>A0A834X6R8</accession>
<dbReference type="FunFam" id="1.25.40.10:FF:000454">
    <property type="entry name" value="Pentatricopeptide repeat-containing protein At3g47530"/>
    <property type="match status" value="1"/>
</dbReference>
<dbReference type="Pfam" id="PF20430">
    <property type="entry name" value="Eplus_motif"/>
    <property type="match status" value="1"/>
</dbReference>
<comment type="caution">
    <text evidence="5">The sequence shown here is derived from an EMBL/GenBank/DDBJ whole genome shotgun (WGS) entry which is preliminary data.</text>
</comment>
<feature type="repeat" description="PPR" evidence="3">
    <location>
        <begin position="228"/>
        <end position="262"/>
    </location>
</feature>
<dbReference type="Pfam" id="PF14432">
    <property type="entry name" value="DYW_deaminase"/>
    <property type="match status" value="1"/>
</dbReference>
<comment type="similarity">
    <text evidence="1">Belongs to the PPR family. PCMP-H subfamily.</text>
</comment>
<feature type="repeat" description="PPR" evidence="3">
    <location>
        <begin position="127"/>
        <end position="161"/>
    </location>
</feature>
<dbReference type="GO" id="GO:0009451">
    <property type="term" value="P:RNA modification"/>
    <property type="evidence" value="ECO:0007669"/>
    <property type="project" value="InterPro"/>
</dbReference>
<evidence type="ECO:0000313" key="5">
    <source>
        <dbReference type="EMBL" id="KAF7838468.1"/>
    </source>
</evidence>
<dbReference type="AlphaFoldDB" id="A0A834X6R8"/>
<dbReference type="InterPro" id="IPR011990">
    <property type="entry name" value="TPR-like_helical_dom_sf"/>
</dbReference>
<feature type="repeat" description="PPR" evidence="3">
    <location>
        <begin position="331"/>
        <end position="365"/>
    </location>
</feature>
<dbReference type="PROSITE" id="PS51375">
    <property type="entry name" value="PPR"/>
    <property type="match status" value="4"/>
</dbReference>
<protein>
    <submittedName>
        <fullName evidence="5">Pentatricopeptide repeat-containing protein</fullName>
    </submittedName>
</protein>
<dbReference type="InterPro" id="IPR032867">
    <property type="entry name" value="DYW_dom"/>
</dbReference>
<dbReference type="InterPro" id="IPR046849">
    <property type="entry name" value="E2_motif"/>
</dbReference>
<proteinExistence type="inferred from homology"/>
<dbReference type="FunFam" id="1.25.40.10:FF:000073">
    <property type="entry name" value="Pentatricopeptide repeat-containing protein chloroplastic"/>
    <property type="match status" value="1"/>
</dbReference>
<keyword evidence="2" id="KW-0677">Repeat</keyword>
<evidence type="ECO:0000313" key="6">
    <source>
        <dbReference type="Proteomes" id="UP000634136"/>
    </source>
</evidence>
<dbReference type="InterPro" id="IPR002885">
    <property type="entry name" value="PPR_rpt"/>
</dbReference>
<dbReference type="InterPro" id="IPR046960">
    <property type="entry name" value="PPR_At4g14850-like_plant"/>
</dbReference>
<evidence type="ECO:0000256" key="1">
    <source>
        <dbReference type="ARBA" id="ARBA00006643"/>
    </source>
</evidence>
<feature type="repeat" description="PPR" evidence="3">
    <location>
        <begin position="197"/>
        <end position="227"/>
    </location>
</feature>
<dbReference type="PANTHER" id="PTHR47926">
    <property type="entry name" value="PENTATRICOPEPTIDE REPEAT-CONTAINING PROTEIN"/>
    <property type="match status" value="1"/>
</dbReference>
<dbReference type="Pfam" id="PF13041">
    <property type="entry name" value="PPR_2"/>
    <property type="match status" value="2"/>
</dbReference>
<feature type="domain" description="DYW" evidence="4">
    <location>
        <begin position="546"/>
        <end position="638"/>
    </location>
</feature>
<dbReference type="Pfam" id="PF20431">
    <property type="entry name" value="E_motif"/>
    <property type="match status" value="1"/>
</dbReference>
<evidence type="ECO:0000256" key="3">
    <source>
        <dbReference type="PROSITE-ProRule" id="PRU00708"/>
    </source>
</evidence>
<dbReference type="PANTHER" id="PTHR47926:SF469">
    <property type="entry name" value="DYW DOMAIN-CONTAINING PROTEIN"/>
    <property type="match status" value="1"/>
</dbReference>